<gene>
    <name evidence="10" type="ORF">FA09DRAFT_309567</name>
</gene>
<reference evidence="10 11" key="1">
    <citation type="journal article" date="2018" name="Mol. Biol. Evol.">
        <title>Broad Genomic Sampling Reveals a Smut Pathogenic Ancestry of the Fungal Clade Ustilaginomycotina.</title>
        <authorList>
            <person name="Kijpornyongpan T."/>
            <person name="Mondo S.J."/>
            <person name="Barry K."/>
            <person name="Sandor L."/>
            <person name="Lee J."/>
            <person name="Lipzen A."/>
            <person name="Pangilinan J."/>
            <person name="LaButti K."/>
            <person name="Hainaut M."/>
            <person name="Henrissat B."/>
            <person name="Grigoriev I.V."/>
            <person name="Spatafora J.W."/>
            <person name="Aime M.C."/>
        </authorList>
    </citation>
    <scope>NUCLEOTIDE SEQUENCE [LARGE SCALE GENOMIC DNA]</scope>
    <source>
        <strain evidence="10 11">MCA 4186</strain>
    </source>
</reference>
<keyword evidence="5 10" id="KW-0418">Kinase</keyword>
<dbReference type="GO" id="GO:0000776">
    <property type="term" value="C:kinetochore"/>
    <property type="evidence" value="ECO:0007669"/>
    <property type="project" value="TreeGrafter"/>
</dbReference>
<keyword evidence="2" id="KW-0808">Transferase</keyword>
<evidence type="ECO:0000256" key="6">
    <source>
        <dbReference type="ARBA" id="ARBA00022840"/>
    </source>
</evidence>
<feature type="region of interest" description="Disordered" evidence="7">
    <location>
        <begin position="53"/>
        <end position="78"/>
    </location>
</feature>
<evidence type="ECO:0000259" key="8">
    <source>
        <dbReference type="PROSITE" id="PS50011"/>
    </source>
</evidence>
<dbReference type="GO" id="GO:0004674">
    <property type="term" value="F:protein serine/threonine kinase activity"/>
    <property type="evidence" value="ECO:0007669"/>
    <property type="project" value="UniProtKB-KW"/>
</dbReference>
<keyword evidence="6" id="KW-0067">ATP-binding</keyword>
<proteinExistence type="predicted"/>
<dbReference type="InterPro" id="IPR033701">
    <property type="entry name" value="POLO_box_1"/>
</dbReference>
<keyword evidence="3" id="KW-0677">Repeat</keyword>
<dbReference type="GO" id="GO:0005816">
    <property type="term" value="C:spindle pole body"/>
    <property type="evidence" value="ECO:0007669"/>
    <property type="project" value="TreeGrafter"/>
</dbReference>
<feature type="compositionally biased region" description="Acidic residues" evidence="7">
    <location>
        <begin position="395"/>
        <end position="405"/>
    </location>
</feature>
<feature type="region of interest" description="Disordered" evidence="7">
    <location>
        <begin position="1"/>
        <end position="20"/>
    </location>
</feature>
<dbReference type="GO" id="GO:0005737">
    <property type="term" value="C:cytoplasm"/>
    <property type="evidence" value="ECO:0007669"/>
    <property type="project" value="TreeGrafter"/>
</dbReference>
<feature type="compositionally biased region" description="Low complexity" evidence="7">
    <location>
        <begin position="457"/>
        <end position="472"/>
    </location>
</feature>
<dbReference type="PANTHER" id="PTHR24345:SF0">
    <property type="entry name" value="CELL CYCLE SERINE_THREONINE-PROTEIN KINASE CDC5_MSD2"/>
    <property type="match status" value="1"/>
</dbReference>
<dbReference type="InterPro" id="IPR011009">
    <property type="entry name" value="Kinase-like_dom_sf"/>
</dbReference>
<feature type="compositionally biased region" description="Basic and acidic residues" evidence="7">
    <location>
        <begin position="516"/>
        <end position="527"/>
    </location>
</feature>
<sequence length="910" mass="99222">MAAAMARAGPSSRTLAPSTAAAAAYRAAPAAPSAAAPSLLGAVPAAKKKPAATATAATGSAPSPTKKRAARSGKPVMPTCPPVVLDENRTEWVPKAVLGQGGFARVFHMLGPNGEEKAFKCINKDAVKDSKSTRAKLLAEIMIHKSMNHPNIVGFEEAFEDEANVYFRLELCSGGSMNDILKRRGAYSEPETRFFMIQILAGCQNMHINSVIHRDLKLGNIFLDSGMNVKIGDFGLAALLKFREERKKTKCGTPNYIAPEVIEDPNHEGHSFEVDVWSVGVILYTLLVGSTPFQMKEVDLIYEKIKTNKYSIPDSARISQEGRELIKKILAHNPAERPTLIEIMNDPWFTCGPVPPYVPASATAGTPHDMPLSRHREDWVRNFETIKRASGFRDDADDEAEEEEGGAVRRSAREERREQEKVEEERERLNKEVKKAVQPGSPISALLRTARQPLLKAAAQGGASGQRGAQPATASSTTSLARQLSALNIGRQQAAAAAHGGGKLPVSDSGRGADAFGDKENAGRREMAPPMAPRSRSNTLGTQQQADSAALGADERRVLGQKARLVAGMTATAGSAVSLASSAESVRRSDDVQLRRRAELSPFDLMLHNVSTALRCLDQDEAFVPCDAEGNEIEVPVFEADEPEGVRRPANPSTFIICWLDYQEKFGLGYALSDGTVGALFRDSSTMVYNYARSHVDYIYAAKTRSGRAELKKDSRPIMSADEIVQPGGDREAKQRFKIMAHFESHITERLMGADHPLLRPDRETTSGMTFVHKWNRFSHAIVFRLSNGVYQLNFFDHLKLFISHNGLVISAIEPAPADHDGDHVPILRSYTLADLVAIAHSSRATREAHAAQDAASQGVACPLARTRPGERRFARTLVRKLRYAHEILMQPNALGSGRRLASQAQLAQE</sequence>
<dbReference type="InterPro" id="IPR000959">
    <property type="entry name" value="POLO_box_dom"/>
</dbReference>
<keyword evidence="11" id="KW-1185">Reference proteome</keyword>
<dbReference type="AlphaFoldDB" id="A0A316Z9X8"/>
<dbReference type="CDD" id="cd13118">
    <property type="entry name" value="POLO_box_1"/>
    <property type="match status" value="1"/>
</dbReference>
<feature type="domain" description="POLO box" evidence="9">
    <location>
        <begin position="655"/>
        <end position="749"/>
    </location>
</feature>
<dbReference type="SUPFAM" id="SSF56112">
    <property type="entry name" value="Protein kinase-like (PK-like)"/>
    <property type="match status" value="1"/>
</dbReference>
<dbReference type="PANTHER" id="PTHR24345">
    <property type="entry name" value="SERINE/THREONINE-PROTEIN KINASE PLK"/>
    <property type="match status" value="1"/>
</dbReference>
<feature type="compositionally biased region" description="Low complexity" evidence="7">
    <location>
        <begin position="53"/>
        <end position="64"/>
    </location>
</feature>
<dbReference type="Pfam" id="PF00069">
    <property type="entry name" value="Pkinase"/>
    <property type="match status" value="1"/>
</dbReference>
<accession>A0A316Z9X8</accession>
<dbReference type="InterPro" id="IPR008271">
    <property type="entry name" value="Ser/Thr_kinase_AS"/>
</dbReference>
<dbReference type="SMART" id="SM00220">
    <property type="entry name" value="S_TKc"/>
    <property type="match status" value="1"/>
</dbReference>
<dbReference type="SUPFAM" id="SSF82615">
    <property type="entry name" value="Polo-box domain"/>
    <property type="match status" value="2"/>
</dbReference>
<dbReference type="GO" id="GO:0005524">
    <property type="term" value="F:ATP binding"/>
    <property type="evidence" value="ECO:0007669"/>
    <property type="project" value="UniProtKB-KW"/>
</dbReference>
<dbReference type="InterPro" id="IPR036947">
    <property type="entry name" value="POLO_box_dom_sf"/>
</dbReference>
<feature type="compositionally biased region" description="Low complexity" evidence="7">
    <location>
        <begin position="10"/>
        <end position="20"/>
    </location>
</feature>
<evidence type="ECO:0000256" key="2">
    <source>
        <dbReference type="ARBA" id="ARBA00022679"/>
    </source>
</evidence>
<dbReference type="Proteomes" id="UP000245946">
    <property type="component" value="Unassembled WGS sequence"/>
</dbReference>
<keyword evidence="4" id="KW-0547">Nucleotide-binding</keyword>
<dbReference type="EMBL" id="KZ819296">
    <property type="protein sequence ID" value="PWN97065.1"/>
    <property type="molecule type" value="Genomic_DNA"/>
</dbReference>
<dbReference type="OrthoDB" id="408964at2759"/>
<dbReference type="GO" id="GO:0007052">
    <property type="term" value="P:mitotic spindle organization"/>
    <property type="evidence" value="ECO:0007669"/>
    <property type="project" value="TreeGrafter"/>
</dbReference>
<feature type="region of interest" description="Disordered" evidence="7">
    <location>
        <begin position="391"/>
        <end position="444"/>
    </location>
</feature>
<feature type="compositionally biased region" description="Basic and acidic residues" evidence="7">
    <location>
        <begin position="411"/>
        <end position="435"/>
    </location>
</feature>
<dbReference type="InterPro" id="IPR000719">
    <property type="entry name" value="Prot_kinase_dom"/>
</dbReference>
<evidence type="ECO:0000256" key="7">
    <source>
        <dbReference type="SAM" id="MobiDB-lite"/>
    </source>
</evidence>
<dbReference type="Gene3D" id="1.10.510.10">
    <property type="entry name" value="Transferase(Phosphotransferase) domain 1"/>
    <property type="match status" value="1"/>
</dbReference>
<dbReference type="InterPro" id="IPR033695">
    <property type="entry name" value="POLO_box_2"/>
</dbReference>
<dbReference type="STRING" id="58919.A0A316Z9X8"/>
<evidence type="ECO:0000256" key="1">
    <source>
        <dbReference type="ARBA" id="ARBA00022527"/>
    </source>
</evidence>
<evidence type="ECO:0000313" key="10">
    <source>
        <dbReference type="EMBL" id="PWN97065.1"/>
    </source>
</evidence>
<dbReference type="GO" id="GO:0005634">
    <property type="term" value="C:nucleus"/>
    <property type="evidence" value="ECO:0007669"/>
    <property type="project" value="TreeGrafter"/>
</dbReference>
<dbReference type="CDD" id="cd13117">
    <property type="entry name" value="POLO_box_2"/>
    <property type="match status" value="1"/>
</dbReference>
<dbReference type="CDD" id="cd14099">
    <property type="entry name" value="STKc_PLK"/>
    <property type="match status" value="1"/>
</dbReference>
<evidence type="ECO:0000256" key="3">
    <source>
        <dbReference type="ARBA" id="ARBA00022737"/>
    </source>
</evidence>
<feature type="region of interest" description="Disordered" evidence="7">
    <location>
        <begin position="498"/>
        <end position="554"/>
    </location>
</feature>
<dbReference type="PROSITE" id="PS50011">
    <property type="entry name" value="PROTEIN_KINASE_DOM"/>
    <property type="match status" value="1"/>
</dbReference>
<dbReference type="GeneID" id="37268157"/>
<keyword evidence="1" id="KW-0723">Serine/threonine-protein kinase</keyword>
<evidence type="ECO:0000256" key="4">
    <source>
        <dbReference type="ARBA" id="ARBA00022741"/>
    </source>
</evidence>
<dbReference type="PROSITE" id="PS50078">
    <property type="entry name" value="POLO_BOX"/>
    <property type="match status" value="1"/>
</dbReference>
<dbReference type="Gene3D" id="3.30.1120.30">
    <property type="entry name" value="POLO box domain"/>
    <property type="match status" value="2"/>
</dbReference>
<evidence type="ECO:0000256" key="5">
    <source>
        <dbReference type="ARBA" id="ARBA00022777"/>
    </source>
</evidence>
<feature type="region of interest" description="Disordered" evidence="7">
    <location>
        <begin position="457"/>
        <end position="477"/>
    </location>
</feature>
<protein>
    <submittedName>
        <fullName evidence="10">Pkinase-domain-containing protein</fullName>
    </submittedName>
</protein>
<name>A0A316Z9X8_9BASI</name>
<dbReference type="FunFam" id="1.10.510.10:FF:000571">
    <property type="entry name" value="Maternal embryonic leucine zipper kinase"/>
    <property type="match status" value="1"/>
</dbReference>
<feature type="compositionally biased region" description="Polar residues" evidence="7">
    <location>
        <begin position="535"/>
        <end position="547"/>
    </location>
</feature>
<evidence type="ECO:0000313" key="11">
    <source>
        <dbReference type="Proteomes" id="UP000245946"/>
    </source>
</evidence>
<evidence type="ECO:0000259" key="9">
    <source>
        <dbReference type="PROSITE" id="PS50078"/>
    </source>
</evidence>
<dbReference type="RefSeq" id="XP_025597344.1">
    <property type="nucleotide sequence ID" value="XM_025740611.1"/>
</dbReference>
<dbReference type="Pfam" id="PF00659">
    <property type="entry name" value="POLO_box"/>
    <property type="match status" value="2"/>
</dbReference>
<feature type="domain" description="Protein kinase" evidence="8">
    <location>
        <begin position="92"/>
        <end position="349"/>
    </location>
</feature>
<dbReference type="PROSITE" id="PS00108">
    <property type="entry name" value="PROTEIN_KINASE_ST"/>
    <property type="match status" value="1"/>
</dbReference>
<dbReference type="GO" id="GO:0000922">
    <property type="term" value="C:spindle pole"/>
    <property type="evidence" value="ECO:0007669"/>
    <property type="project" value="TreeGrafter"/>
</dbReference>
<organism evidence="10 11">
    <name type="scientific">Tilletiopsis washingtonensis</name>
    <dbReference type="NCBI Taxonomy" id="58919"/>
    <lineage>
        <taxon>Eukaryota</taxon>
        <taxon>Fungi</taxon>
        <taxon>Dikarya</taxon>
        <taxon>Basidiomycota</taxon>
        <taxon>Ustilaginomycotina</taxon>
        <taxon>Exobasidiomycetes</taxon>
        <taxon>Entylomatales</taxon>
        <taxon>Entylomatales incertae sedis</taxon>
        <taxon>Tilletiopsis</taxon>
    </lineage>
</organism>